<dbReference type="PROSITE" id="PS51286">
    <property type="entry name" value="RAP"/>
    <property type="match status" value="1"/>
</dbReference>
<gene>
    <name evidence="3" type="ORF">FOZ62_025996</name>
</gene>
<feature type="non-terminal residue" evidence="3">
    <location>
        <position position="1"/>
    </location>
</feature>
<keyword evidence="1" id="KW-0175">Coiled coil</keyword>
<sequence length="303" mass="35423">VCENTLIVKEFMNIKWITAVEMFDDATMINYLYRAEAVKREQLSDLRYSRHLQVVELYVRLCKEEAVWQQLNDNVKEFLRDRKSIAAADGLGIDREQMSQGAKLLQNICSVPTSSRIPLSLGFELRKDDESVEEERERLKEEKRLAKEKRRKEVNKYRKRLKKYGEEARPLAANKTKTERLPMSCPFHREVSELLSSAGLQLMNGVKAGPFNLDMFHGPTNTVIEVCPEWQFYANTTHLTSRSRVRHMLIRKMGFNLALVPFQTWESLSTAGDRLSWLSRHLPRHLRLPELIQERDTRREAAC</sequence>
<dbReference type="SMART" id="SM00952">
    <property type="entry name" value="RAP"/>
    <property type="match status" value="1"/>
</dbReference>
<evidence type="ECO:0000313" key="4">
    <source>
        <dbReference type="Proteomes" id="UP000574390"/>
    </source>
</evidence>
<evidence type="ECO:0000313" key="3">
    <source>
        <dbReference type="EMBL" id="KAF4737767.1"/>
    </source>
</evidence>
<proteinExistence type="predicted"/>
<dbReference type="Proteomes" id="UP000574390">
    <property type="component" value="Unassembled WGS sequence"/>
</dbReference>
<dbReference type="Pfam" id="PF08373">
    <property type="entry name" value="RAP"/>
    <property type="match status" value="1"/>
</dbReference>
<feature type="coiled-coil region" evidence="1">
    <location>
        <begin position="125"/>
        <end position="167"/>
    </location>
</feature>
<name>A0A7J6SYD6_PEROL</name>
<evidence type="ECO:0000259" key="2">
    <source>
        <dbReference type="PROSITE" id="PS51286"/>
    </source>
</evidence>
<organism evidence="3 4">
    <name type="scientific">Perkinsus olseni</name>
    <name type="common">Perkinsus atlanticus</name>
    <dbReference type="NCBI Taxonomy" id="32597"/>
    <lineage>
        <taxon>Eukaryota</taxon>
        <taxon>Sar</taxon>
        <taxon>Alveolata</taxon>
        <taxon>Perkinsozoa</taxon>
        <taxon>Perkinsea</taxon>
        <taxon>Perkinsida</taxon>
        <taxon>Perkinsidae</taxon>
        <taxon>Perkinsus</taxon>
    </lineage>
</organism>
<reference evidence="3 4" key="1">
    <citation type="submission" date="2020-04" db="EMBL/GenBank/DDBJ databases">
        <title>Perkinsus olseni comparative genomics.</title>
        <authorList>
            <person name="Bogema D.R."/>
        </authorList>
    </citation>
    <scope>NUCLEOTIDE SEQUENCE [LARGE SCALE GENOMIC DNA]</scope>
    <source>
        <strain evidence="3">ATCC PRA-205</strain>
    </source>
</reference>
<dbReference type="InterPro" id="IPR013584">
    <property type="entry name" value="RAP"/>
</dbReference>
<protein>
    <recommendedName>
        <fullName evidence="2">RAP domain-containing protein</fullName>
    </recommendedName>
</protein>
<accession>A0A7J6SYD6</accession>
<dbReference type="AlphaFoldDB" id="A0A7J6SYD6"/>
<evidence type="ECO:0000256" key="1">
    <source>
        <dbReference type="SAM" id="Coils"/>
    </source>
</evidence>
<dbReference type="EMBL" id="JABANM010011399">
    <property type="protein sequence ID" value="KAF4737767.1"/>
    <property type="molecule type" value="Genomic_DNA"/>
</dbReference>
<feature type="domain" description="RAP" evidence="2">
    <location>
        <begin position="222"/>
        <end position="280"/>
    </location>
</feature>
<comment type="caution">
    <text evidence="3">The sequence shown here is derived from an EMBL/GenBank/DDBJ whole genome shotgun (WGS) entry which is preliminary data.</text>
</comment>